<protein>
    <submittedName>
        <fullName evidence="7">Alkanesulfonate monooxygenase</fullName>
        <ecNumber evidence="7">1.14.14.5</ecNumber>
    </submittedName>
</protein>
<dbReference type="AlphaFoldDB" id="A0AAE4BLD8"/>
<evidence type="ECO:0000313" key="8">
    <source>
        <dbReference type="Proteomes" id="UP001185331"/>
    </source>
</evidence>
<feature type="domain" description="Luciferase-like" evidence="6">
    <location>
        <begin position="20"/>
        <end position="333"/>
    </location>
</feature>
<proteinExistence type="predicted"/>
<evidence type="ECO:0000256" key="4">
    <source>
        <dbReference type="ARBA" id="ARBA00023033"/>
    </source>
</evidence>
<dbReference type="InterPro" id="IPR011251">
    <property type="entry name" value="Luciferase-like_dom"/>
</dbReference>
<dbReference type="RefSeq" id="WP_309852299.1">
    <property type="nucleotide sequence ID" value="NZ_JAVDQJ010000003.1"/>
</dbReference>
<keyword evidence="3 7" id="KW-0560">Oxidoreductase</keyword>
<dbReference type="Gene3D" id="3.20.20.30">
    <property type="entry name" value="Luciferase-like domain"/>
    <property type="match status" value="1"/>
</dbReference>
<sequence length="411" mass="44259">MTHTDLTDHTRPTPPSLYWFIPSGGDGLQLGQPSRPAHFSYLSQVAQAADVLGFDGVLLPTGGTNEDTLVVASALSSLTRQLRFLVALRPGLLSPVLAARLTASLDRISGGRVNLNIVSGSGNFDFEGLNLTQAQRYALTGEWLGAFRALLRGETVSQQGEHVQLENARALLPSVQRPYPPIYFGGSSQPALEVAGEHVDVYLSWGERPEQLREKFDQVRAEAARHGRQVRFGLRAHVIVRPTEDEAWAAAEHLIEGVSDEQIAQAHQAFLQSASEGQRRQSELNGGTRESLRVGKNLWAGVGLVRGGAGTAFVGSPENVAAALREYQALGVETFILSGYPHLEEAYRVAELLFPPLGRTSPVFTPRDGQPLTHTSTPSAHGPSTHAPALRAAEPVLADAAPSDIGRFRSI</sequence>
<keyword evidence="2" id="KW-0288">FMN</keyword>
<dbReference type="InterPro" id="IPR050172">
    <property type="entry name" value="SsuD_RutA_monooxygenase"/>
</dbReference>
<dbReference type="GO" id="GO:0008726">
    <property type="term" value="F:alkanesulfonate monooxygenase activity"/>
    <property type="evidence" value="ECO:0007669"/>
    <property type="project" value="UniProtKB-EC"/>
</dbReference>
<evidence type="ECO:0000259" key="6">
    <source>
        <dbReference type="Pfam" id="PF00296"/>
    </source>
</evidence>
<accession>A0AAE4BLD8</accession>
<dbReference type="CDD" id="cd01094">
    <property type="entry name" value="Alkanesulfonate_monoxygenase"/>
    <property type="match status" value="1"/>
</dbReference>
<keyword evidence="1" id="KW-0285">Flavoprotein</keyword>
<organism evidence="7 8">
    <name type="scientific">Deinococcus soli</name>
    <name type="common">ex Cha et al. 2016</name>
    <dbReference type="NCBI Taxonomy" id="1309411"/>
    <lineage>
        <taxon>Bacteria</taxon>
        <taxon>Thermotogati</taxon>
        <taxon>Deinococcota</taxon>
        <taxon>Deinococci</taxon>
        <taxon>Deinococcales</taxon>
        <taxon>Deinococcaceae</taxon>
        <taxon>Deinococcus</taxon>
    </lineage>
</organism>
<dbReference type="InterPro" id="IPR036661">
    <property type="entry name" value="Luciferase-like_sf"/>
</dbReference>
<evidence type="ECO:0000256" key="5">
    <source>
        <dbReference type="SAM" id="MobiDB-lite"/>
    </source>
</evidence>
<dbReference type="PANTHER" id="PTHR42847:SF4">
    <property type="entry name" value="ALKANESULFONATE MONOOXYGENASE-RELATED"/>
    <property type="match status" value="1"/>
</dbReference>
<reference evidence="7" key="1">
    <citation type="submission" date="2023-07" db="EMBL/GenBank/DDBJ databases">
        <title>Sorghum-associated microbial communities from plants grown in Nebraska, USA.</title>
        <authorList>
            <person name="Schachtman D."/>
        </authorList>
    </citation>
    <scope>NUCLEOTIDE SEQUENCE</scope>
    <source>
        <strain evidence="7">BE330</strain>
    </source>
</reference>
<dbReference type="GO" id="GO:0046306">
    <property type="term" value="P:alkanesulfonate catabolic process"/>
    <property type="evidence" value="ECO:0007669"/>
    <property type="project" value="TreeGrafter"/>
</dbReference>
<keyword evidence="4 7" id="KW-0503">Monooxygenase</keyword>
<dbReference type="EC" id="1.14.14.5" evidence="7"/>
<name>A0AAE4BLD8_9DEIO</name>
<feature type="region of interest" description="Disordered" evidence="5">
    <location>
        <begin position="363"/>
        <end position="387"/>
    </location>
</feature>
<dbReference type="EMBL" id="JAVDQK010000003">
    <property type="protein sequence ID" value="MDR6217895.1"/>
    <property type="molecule type" value="Genomic_DNA"/>
</dbReference>
<evidence type="ECO:0000313" key="7">
    <source>
        <dbReference type="EMBL" id="MDR6217895.1"/>
    </source>
</evidence>
<dbReference type="Proteomes" id="UP001185331">
    <property type="component" value="Unassembled WGS sequence"/>
</dbReference>
<dbReference type="SUPFAM" id="SSF51679">
    <property type="entry name" value="Bacterial luciferase-like"/>
    <property type="match status" value="1"/>
</dbReference>
<evidence type="ECO:0000256" key="2">
    <source>
        <dbReference type="ARBA" id="ARBA00022643"/>
    </source>
</evidence>
<dbReference type="PANTHER" id="PTHR42847">
    <property type="entry name" value="ALKANESULFONATE MONOOXYGENASE"/>
    <property type="match status" value="1"/>
</dbReference>
<evidence type="ECO:0000256" key="3">
    <source>
        <dbReference type="ARBA" id="ARBA00023002"/>
    </source>
</evidence>
<evidence type="ECO:0000256" key="1">
    <source>
        <dbReference type="ARBA" id="ARBA00022630"/>
    </source>
</evidence>
<gene>
    <name evidence="7" type="ORF">J2Y00_001456</name>
</gene>
<comment type="caution">
    <text evidence="7">The sequence shown here is derived from an EMBL/GenBank/DDBJ whole genome shotgun (WGS) entry which is preliminary data.</text>
</comment>
<dbReference type="Pfam" id="PF00296">
    <property type="entry name" value="Bac_luciferase"/>
    <property type="match status" value="1"/>
</dbReference>